<comment type="catalytic activity">
    <reaction evidence="7 8 13">
        <text>(S)-4-amino-5-oxopentanoate + tRNA(Glu) + NADP(+) = L-glutamyl-tRNA(Glu) + NADPH + H(+)</text>
        <dbReference type="Rhea" id="RHEA:12344"/>
        <dbReference type="Rhea" id="RHEA-COMP:9663"/>
        <dbReference type="Rhea" id="RHEA-COMP:9680"/>
        <dbReference type="ChEBI" id="CHEBI:15378"/>
        <dbReference type="ChEBI" id="CHEBI:57501"/>
        <dbReference type="ChEBI" id="CHEBI:57783"/>
        <dbReference type="ChEBI" id="CHEBI:58349"/>
        <dbReference type="ChEBI" id="CHEBI:78442"/>
        <dbReference type="ChEBI" id="CHEBI:78520"/>
        <dbReference type="EC" id="1.2.1.70"/>
    </reaction>
</comment>
<evidence type="ECO:0000256" key="15">
    <source>
        <dbReference type="SAM" id="MobiDB-lite"/>
    </source>
</evidence>
<gene>
    <name evidence="8 19" type="primary">hemA</name>
    <name evidence="19" type="ORF">ACFQL9_07865</name>
</gene>
<evidence type="ECO:0000256" key="5">
    <source>
        <dbReference type="ARBA" id="ARBA00023002"/>
    </source>
</evidence>
<dbReference type="PANTHER" id="PTHR43013">
    <property type="entry name" value="GLUTAMYL-TRNA REDUCTASE"/>
    <property type="match status" value="1"/>
</dbReference>
<evidence type="ECO:0000259" key="17">
    <source>
        <dbReference type="Pfam" id="PF01488"/>
    </source>
</evidence>
<feature type="binding site" evidence="8 10">
    <location>
        <position position="115"/>
    </location>
    <ligand>
        <name>substrate</name>
    </ligand>
</feature>
<dbReference type="Pfam" id="PF00745">
    <property type="entry name" value="GlutR_dimer"/>
    <property type="match status" value="1"/>
</dbReference>
<dbReference type="NCBIfam" id="TIGR01035">
    <property type="entry name" value="hemA"/>
    <property type="match status" value="1"/>
</dbReference>
<organism evidence="19 20">
    <name type="scientific">Halobaculum lipolyticum</name>
    <dbReference type="NCBI Taxonomy" id="3032001"/>
    <lineage>
        <taxon>Archaea</taxon>
        <taxon>Methanobacteriati</taxon>
        <taxon>Methanobacteriota</taxon>
        <taxon>Stenosarchaea group</taxon>
        <taxon>Halobacteria</taxon>
        <taxon>Halobacteriales</taxon>
        <taxon>Haloferacaceae</taxon>
        <taxon>Halobaculum</taxon>
    </lineage>
</organism>
<dbReference type="GO" id="GO:0006782">
    <property type="term" value="P:protoporphyrinogen IX biosynthetic process"/>
    <property type="evidence" value="ECO:0007669"/>
    <property type="project" value="UniProtKB-UniRule"/>
</dbReference>
<dbReference type="SUPFAM" id="SSF69742">
    <property type="entry name" value="Glutamyl tRNA-reductase catalytic, N-terminal domain"/>
    <property type="match status" value="1"/>
</dbReference>
<evidence type="ECO:0000256" key="6">
    <source>
        <dbReference type="ARBA" id="ARBA00023244"/>
    </source>
</evidence>
<feature type="binding site" evidence="8 11">
    <location>
        <begin position="184"/>
        <end position="189"/>
    </location>
    <ligand>
        <name>NADP(+)</name>
        <dbReference type="ChEBI" id="CHEBI:58349"/>
    </ligand>
</feature>
<keyword evidence="20" id="KW-1185">Reference proteome</keyword>
<evidence type="ECO:0000256" key="14">
    <source>
        <dbReference type="SAM" id="Coils"/>
    </source>
</evidence>
<dbReference type="HAMAP" id="MF_00087">
    <property type="entry name" value="Glu_tRNA_reductase"/>
    <property type="match status" value="1"/>
</dbReference>
<dbReference type="RefSeq" id="WP_284030472.1">
    <property type="nucleotide sequence ID" value="NZ_CP126154.1"/>
</dbReference>
<evidence type="ECO:0000256" key="1">
    <source>
        <dbReference type="ARBA" id="ARBA00005059"/>
    </source>
</evidence>
<feature type="site" description="Important for activity" evidence="8 12">
    <location>
        <position position="94"/>
    </location>
</feature>
<dbReference type="GeneID" id="81125305"/>
<proteinExistence type="inferred from homology"/>
<feature type="coiled-coil region" evidence="14">
    <location>
        <begin position="340"/>
        <end position="367"/>
    </location>
</feature>
<evidence type="ECO:0000256" key="3">
    <source>
        <dbReference type="ARBA" id="ARBA00012970"/>
    </source>
</evidence>
<comment type="caution">
    <text evidence="19">The sequence shown here is derived from an EMBL/GenBank/DDBJ whole genome shotgun (WGS) entry which is preliminary data.</text>
</comment>
<dbReference type="PIRSF" id="PIRSF000445">
    <property type="entry name" value="4pyrrol_synth_GluRdtase"/>
    <property type="match status" value="1"/>
</dbReference>
<comment type="subunit">
    <text evidence="8">Homodimer.</text>
</comment>
<feature type="active site" description="Nucleophile" evidence="8 9">
    <location>
        <position position="52"/>
    </location>
</feature>
<evidence type="ECO:0000256" key="2">
    <source>
        <dbReference type="ARBA" id="ARBA00005916"/>
    </source>
</evidence>
<sequence>MTDTGVVAGVSVSHTRASIEEIETARTVDAATLVSDLLARDGVDEAFAIHTCNRAEAFVASEDAAAARAALEPFAPDVREGAIVHLDHEASIRHLMRLSAGLESLVLGEDQILGQLSDATAVAREAGGLHGGVLDDALSKALQVGKRARAETGINEGAVSLGSAAVDLADRETDLADATALVVGAGEMGTLAARALDASAVGRIVVANRTLSAAEHVAAALDSESTAVGLDAVAGTAAEADVLISATGADDPLFDDGTFADAGETLCIDLGQPRDVVPDAGDDRVVVRDIDDLEAVTGETRDRREAAARAVEELIDAEFERLLDDFKRKRADDAVSAMYESAERTKRRELREALAKLEAQGDLTDDQRETVAGLADALVGQLLAAPTKSLREAAAEDDWDTIQTAMQLFDPEFDAPAAAADAAGTPDGSGAGAEVPDHVLEHVSDD</sequence>
<feature type="binding site" evidence="8 10">
    <location>
        <position position="104"/>
    </location>
    <ligand>
        <name>substrate</name>
    </ligand>
</feature>
<keyword evidence="6 8" id="KW-0627">Porphyrin biosynthesis</keyword>
<comment type="pathway">
    <text evidence="1 8 13">Porphyrin-containing compound metabolism; protoporphyrin-IX biosynthesis; 5-aminolevulinate from L-glutamyl-tRNA(Glu): step 1/2.</text>
</comment>
<dbReference type="SUPFAM" id="SSF69075">
    <property type="entry name" value="Glutamyl tRNA-reductase dimerization domain"/>
    <property type="match status" value="1"/>
</dbReference>
<dbReference type="AlphaFoldDB" id="A0ABD5W9F4"/>
<dbReference type="InterPro" id="IPR015896">
    <property type="entry name" value="4pyrrol_synth_GluRdtase_dimer"/>
</dbReference>
<comment type="similarity">
    <text evidence="2 8 13">Belongs to the glutamyl-tRNA reductase family.</text>
</comment>
<dbReference type="InterPro" id="IPR036291">
    <property type="entry name" value="NAD(P)-bd_dom_sf"/>
</dbReference>
<name>A0ABD5W9F4_9EURY</name>
<protein>
    <recommendedName>
        <fullName evidence="3 8">Glutamyl-tRNA reductase</fullName>
        <shortName evidence="8">GluTR</shortName>
        <ecNumber evidence="3 8">1.2.1.70</ecNumber>
    </recommendedName>
</protein>
<comment type="miscellaneous">
    <text evidence="8">During catalysis, the active site Cys acts as a nucleophile attacking the alpha-carbonyl group of tRNA-bound glutamate with the formation of a thioester intermediate between enzyme and glutamate, and the concomitant release of tRNA(Glu). The thioester intermediate is finally reduced by direct hydride transfer from NADPH, to form the product GSA.</text>
</comment>
<keyword evidence="14" id="KW-0175">Coiled coil</keyword>
<evidence type="ECO:0000259" key="16">
    <source>
        <dbReference type="Pfam" id="PF00745"/>
    </source>
</evidence>
<evidence type="ECO:0000256" key="12">
    <source>
        <dbReference type="PIRSR" id="PIRSR000445-4"/>
    </source>
</evidence>
<evidence type="ECO:0000256" key="10">
    <source>
        <dbReference type="PIRSR" id="PIRSR000445-2"/>
    </source>
</evidence>
<comment type="domain">
    <text evidence="8">Possesses an unusual extended V-shaped dimeric structure with each monomer consisting of three distinct domains arranged along a curved 'spinal' alpha-helix. The N-terminal catalytic domain specifically recognizes the glutamate moiety of the substrate. The second domain is the NADPH-binding domain, and the third C-terminal domain is responsible for dimerization.</text>
</comment>
<feature type="domain" description="Glutamyl-tRNA reductase N-terminal" evidence="18">
    <location>
        <begin position="10"/>
        <end position="152"/>
    </location>
</feature>
<evidence type="ECO:0000256" key="8">
    <source>
        <dbReference type="HAMAP-Rule" id="MF_00087"/>
    </source>
</evidence>
<comment type="function">
    <text evidence="8">Catalyzes the NADPH-dependent reduction of glutamyl-tRNA(Glu) to glutamate 1-semialdehyde (GSA).</text>
</comment>
<dbReference type="InterPro" id="IPR006151">
    <property type="entry name" value="Shikm_DH/Glu-tRNA_Rdtase"/>
</dbReference>
<dbReference type="InterPro" id="IPR036453">
    <property type="entry name" value="GluRdtase_dimer_dom_sf"/>
</dbReference>
<keyword evidence="4 8" id="KW-0521">NADP</keyword>
<dbReference type="Pfam" id="PF01488">
    <property type="entry name" value="Shikimate_DH"/>
    <property type="match status" value="1"/>
</dbReference>
<feature type="compositionally biased region" description="Low complexity" evidence="15">
    <location>
        <begin position="414"/>
        <end position="428"/>
    </location>
</feature>
<feature type="region of interest" description="Disordered" evidence="15">
    <location>
        <begin position="413"/>
        <end position="446"/>
    </location>
</feature>
<dbReference type="Gene3D" id="3.40.50.720">
    <property type="entry name" value="NAD(P)-binding Rossmann-like Domain"/>
    <property type="match status" value="1"/>
</dbReference>
<dbReference type="GO" id="GO:0008883">
    <property type="term" value="F:glutamyl-tRNA reductase activity"/>
    <property type="evidence" value="ECO:0007669"/>
    <property type="project" value="UniProtKB-UniRule"/>
</dbReference>
<evidence type="ECO:0000256" key="11">
    <source>
        <dbReference type="PIRSR" id="PIRSR000445-3"/>
    </source>
</evidence>
<evidence type="ECO:0000256" key="4">
    <source>
        <dbReference type="ARBA" id="ARBA00022857"/>
    </source>
</evidence>
<dbReference type="Gene3D" id="3.30.460.30">
    <property type="entry name" value="Glutamyl-tRNA reductase, N-terminal domain"/>
    <property type="match status" value="1"/>
</dbReference>
<evidence type="ECO:0000256" key="7">
    <source>
        <dbReference type="ARBA" id="ARBA00047464"/>
    </source>
</evidence>
<dbReference type="InterPro" id="IPR000343">
    <property type="entry name" value="4pyrrol_synth_GluRdtase"/>
</dbReference>
<accession>A0ABD5W9F4</accession>
<feature type="compositionally biased region" description="Basic and acidic residues" evidence="15">
    <location>
        <begin position="435"/>
        <end position="446"/>
    </location>
</feature>
<evidence type="ECO:0000256" key="9">
    <source>
        <dbReference type="PIRSR" id="PIRSR000445-1"/>
    </source>
</evidence>
<evidence type="ECO:0000313" key="20">
    <source>
        <dbReference type="Proteomes" id="UP001596461"/>
    </source>
</evidence>
<feature type="binding site" evidence="8 10">
    <location>
        <begin position="109"/>
        <end position="111"/>
    </location>
    <ligand>
        <name>substrate</name>
    </ligand>
</feature>
<evidence type="ECO:0000313" key="19">
    <source>
        <dbReference type="EMBL" id="MFC7069553.1"/>
    </source>
</evidence>
<keyword evidence="5 8" id="KW-0560">Oxidoreductase</keyword>
<evidence type="ECO:0000256" key="13">
    <source>
        <dbReference type="RuleBase" id="RU000584"/>
    </source>
</evidence>
<feature type="binding site" evidence="8 10">
    <location>
        <begin position="51"/>
        <end position="54"/>
    </location>
    <ligand>
        <name>substrate</name>
    </ligand>
</feature>
<dbReference type="Proteomes" id="UP001596461">
    <property type="component" value="Unassembled WGS sequence"/>
</dbReference>
<dbReference type="Pfam" id="PF05201">
    <property type="entry name" value="GlutR_N"/>
    <property type="match status" value="1"/>
</dbReference>
<evidence type="ECO:0000259" key="18">
    <source>
        <dbReference type="Pfam" id="PF05201"/>
    </source>
</evidence>
<feature type="domain" description="Quinate/shikimate 5-dehydrogenase/glutamyl-tRNA reductase" evidence="17">
    <location>
        <begin position="168"/>
        <end position="296"/>
    </location>
</feature>
<feature type="domain" description="Tetrapyrrole biosynthesis glutamyl-tRNA reductase dimerisation" evidence="16">
    <location>
        <begin position="311"/>
        <end position="410"/>
    </location>
</feature>
<dbReference type="PANTHER" id="PTHR43013:SF1">
    <property type="entry name" value="GLUTAMYL-TRNA REDUCTASE"/>
    <property type="match status" value="1"/>
</dbReference>
<dbReference type="EC" id="1.2.1.70" evidence="3 8"/>
<reference evidence="19 20" key="1">
    <citation type="journal article" date="2019" name="Int. J. Syst. Evol. Microbiol.">
        <title>The Global Catalogue of Microorganisms (GCM) 10K type strain sequencing project: providing services to taxonomists for standard genome sequencing and annotation.</title>
        <authorList>
            <consortium name="The Broad Institute Genomics Platform"/>
            <consortium name="The Broad Institute Genome Sequencing Center for Infectious Disease"/>
            <person name="Wu L."/>
            <person name="Ma J."/>
        </authorList>
    </citation>
    <scope>NUCLEOTIDE SEQUENCE [LARGE SCALE GENOMIC DNA]</scope>
    <source>
        <strain evidence="19 20">DT31</strain>
    </source>
</reference>
<dbReference type="InterPro" id="IPR036343">
    <property type="entry name" value="GluRdtase_N_sf"/>
</dbReference>
<dbReference type="SUPFAM" id="SSF51735">
    <property type="entry name" value="NAD(P)-binding Rossmann-fold domains"/>
    <property type="match status" value="1"/>
</dbReference>
<dbReference type="EMBL" id="JBHTAH010000005">
    <property type="protein sequence ID" value="MFC7069553.1"/>
    <property type="molecule type" value="Genomic_DNA"/>
</dbReference>
<dbReference type="InterPro" id="IPR015895">
    <property type="entry name" value="4pyrrol_synth_GluRdtase_N"/>
</dbReference>